<dbReference type="InterPro" id="IPR002189">
    <property type="entry name" value="CapZ_alpha"/>
</dbReference>
<keyword evidence="6" id="KW-1185">Reference proteome</keyword>
<sequence length="296" mass="33350">MAVDQEETGVADSEKVAIASNFILHAPPGEFHEVFNDVRLLFKDDSLLKEGCAKAFAQYHKDQFTPAKIEGIDKPTLITPFNDLSQGRFFDPRSQKSFKFDNLRKETSEIQAFSPNSDAQKAEPLRSAVQSAFDLYAQNHYKSGTVAVFPVATPNASDIVLACCLEAHQFQPKNFHNGRWRSQWTVTVSPNANRVELKGVIRVQVHYYEEGNVQLVSSKEIEKKIGFATGETALAKEIVKVISDEESIYHTAVSENYATMSETTFKALRRQLPVTRAKFEWNKILNYKIGAELKPQ</sequence>
<evidence type="ECO:0000256" key="1">
    <source>
        <dbReference type="ARBA" id="ARBA00010479"/>
    </source>
</evidence>
<dbReference type="PANTHER" id="PTHR10653:SF0">
    <property type="entry name" value="F-ACTIN-CAPPING PROTEIN SUBUNIT ALPHA"/>
    <property type="match status" value="1"/>
</dbReference>
<evidence type="ECO:0000313" key="7">
    <source>
        <dbReference type="WBParaSite" id="nRc.2.0.1.t34845-RA"/>
    </source>
</evidence>
<reference evidence="7" key="1">
    <citation type="submission" date="2022-11" db="UniProtKB">
        <authorList>
            <consortium name="WormBaseParasite"/>
        </authorList>
    </citation>
    <scope>IDENTIFICATION</scope>
</reference>
<dbReference type="GO" id="GO:0051015">
    <property type="term" value="F:actin filament binding"/>
    <property type="evidence" value="ECO:0007669"/>
    <property type="project" value="TreeGrafter"/>
</dbReference>
<dbReference type="InterPro" id="IPR042276">
    <property type="entry name" value="CapZ_alpha/beta_2"/>
</dbReference>
<dbReference type="Gene3D" id="3.90.1150.210">
    <property type="entry name" value="F-actin capping protein, beta subunit"/>
    <property type="match status" value="1"/>
</dbReference>
<dbReference type="AlphaFoldDB" id="A0A915K9L9"/>
<comment type="function">
    <text evidence="5">F-actin-capping proteins bind in a Ca(2+)-independent manner to the fast growing ends of actin filaments (barbed end) thereby blocking the exchange of subunits at these ends. Unlike other capping proteins (such as gelsolin and severin), these proteins do not sever actin filaments.</text>
</comment>
<dbReference type="InterPro" id="IPR037282">
    <property type="entry name" value="CapZ_alpha/beta"/>
</dbReference>
<dbReference type="WBParaSite" id="nRc.2.0.1.t34845-RA">
    <property type="protein sequence ID" value="nRc.2.0.1.t34845-RA"/>
    <property type="gene ID" value="nRc.2.0.1.g34845"/>
</dbReference>
<dbReference type="PROSITE" id="PS00748">
    <property type="entry name" value="F_ACTIN_CAPPING_A_1"/>
    <property type="match status" value="1"/>
</dbReference>
<dbReference type="InterPro" id="IPR017865">
    <property type="entry name" value="F-actin_cap_asu_CS"/>
</dbReference>
<evidence type="ECO:0000256" key="4">
    <source>
        <dbReference type="ARBA" id="ARBA00023203"/>
    </source>
</evidence>
<organism evidence="6 7">
    <name type="scientific">Romanomermis culicivorax</name>
    <name type="common">Nematode worm</name>
    <dbReference type="NCBI Taxonomy" id="13658"/>
    <lineage>
        <taxon>Eukaryota</taxon>
        <taxon>Metazoa</taxon>
        <taxon>Ecdysozoa</taxon>
        <taxon>Nematoda</taxon>
        <taxon>Enoplea</taxon>
        <taxon>Dorylaimia</taxon>
        <taxon>Mermithida</taxon>
        <taxon>Mermithoidea</taxon>
        <taxon>Mermithidae</taxon>
        <taxon>Romanomermis</taxon>
    </lineage>
</organism>
<protein>
    <recommendedName>
        <fullName evidence="2 5">F-actin-capping protein subunit alpha</fullName>
    </recommendedName>
</protein>
<dbReference type="OMA" id="VACIEDH"/>
<dbReference type="Gene3D" id="3.30.1140.60">
    <property type="entry name" value="F-actin capping protein, alpha subunit"/>
    <property type="match status" value="1"/>
</dbReference>
<dbReference type="FunFam" id="3.90.1150.210:FF:000003">
    <property type="entry name" value="F-actin-capping protein subunit alpha"/>
    <property type="match status" value="1"/>
</dbReference>
<name>A0A915K9L9_ROMCU</name>
<proteinExistence type="inferred from homology"/>
<dbReference type="GO" id="GO:0030863">
    <property type="term" value="C:cortical cytoskeleton"/>
    <property type="evidence" value="ECO:0007669"/>
    <property type="project" value="TreeGrafter"/>
</dbReference>
<comment type="subunit">
    <text evidence="5">Heterodimer of an alpha and a beta subunit.</text>
</comment>
<evidence type="ECO:0000256" key="5">
    <source>
        <dbReference type="RuleBase" id="RU365077"/>
    </source>
</evidence>
<dbReference type="InterPro" id="IPR042489">
    <property type="entry name" value="CapZ_alpha_1"/>
</dbReference>
<dbReference type="PRINTS" id="PR00191">
    <property type="entry name" value="FACTINCAPA"/>
</dbReference>
<dbReference type="PROSITE" id="PS00749">
    <property type="entry name" value="F_ACTIN_CAPPING_A_2"/>
    <property type="match status" value="1"/>
</dbReference>
<evidence type="ECO:0000256" key="2">
    <source>
        <dbReference type="ARBA" id="ARBA00014038"/>
    </source>
</evidence>
<dbReference type="Pfam" id="PF01267">
    <property type="entry name" value="F-actin_cap_A"/>
    <property type="match status" value="1"/>
</dbReference>
<dbReference type="Proteomes" id="UP000887565">
    <property type="component" value="Unplaced"/>
</dbReference>
<dbReference type="SUPFAM" id="SSF90096">
    <property type="entry name" value="Subunits of heterodimeric actin filament capping protein Capz"/>
    <property type="match status" value="1"/>
</dbReference>
<accession>A0A915K9L9</accession>
<dbReference type="GO" id="GO:0008290">
    <property type="term" value="C:F-actin capping protein complex"/>
    <property type="evidence" value="ECO:0007669"/>
    <property type="project" value="UniProtKB-UniRule"/>
</dbReference>
<dbReference type="PANTHER" id="PTHR10653">
    <property type="entry name" value="F-ACTIN-CAPPING PROTEIN SUBUNIT ALPHA"/>
    <property type="match status" value="1"/>
</dbReference>
<evidence type="ECO:0000313" key="6">
    <source>
        <dbReference type="Proteomes" id="UP000887565"/>
    </source>
</evidence>
<dbReference type="GO" id="GO:0051016">
    <property type="term" value="P:barbed-end actin filament capping"/>
    <property type="evidence" value="ECO:0007669"/>
    <property type="project" value="UniProtKB-UniRule"/>
</dbReference>
<keyword evidence="4 5" id="KW-0009">Actin-binding</keyword>
<evidence type="ECO:0000256" key="3">
    <source>
        <dbReference type="ARBA" id="ARBA00022467"/>
    </source>
</evidence>
<comment type="similarity">
    <text evidence="1 5">Belongs to the F-actin-capping protein alpha subunit family.</text>
</comment>
<dbReference type="GO" id="GO:0030036">
    <property type="term" value="P:actin cytoskeleton organization"/>
    <property type="evidence" value="ECO:0007669"/>
    <property type="project" value="TreeGrafter"/>
</dbReference>
<keyword evidence="3 5" id="KW-0117">Actin capping</keyword>